<comment type="caution">
    <text evidence="1">The sequence shown here is derived from an EMBL/GenBank/DDBJ whole genome shotgun (WGS) entry which is preliminary data.</text>
</comment>
<dbReference type="Proteomes" id="UP000828390">
    <property type="component" value="Unassembled WGS sequence"/>
</dbReference>
<name>A0A9D4MIE9_DREPO</name>
<protein>
    <submittedName>
        <fullName evidence="1">Uncharacterized protein</fullName>
    </submittedName>
</protein>
<sequence length="154" mass="18213">MKTLLHVSAEEIIQDLGLALRVTKAQKRALTNMCTPKLSRHNVNRLTIIKERHLSYILEHHPSLNNRGYKTYKLKYKLSKHLQKQIRFWQPESSNTTSKLGMVVEKAFELAASDERRLYEINDEPSQNSHTKTKVEPNLLILKKRSEYDFRRWI</sequence>
<dbReference type="AlphaFoldDB" id="A0A9D4MIE9"/>
<dbReference type="EMBL" id="JAIWYP010000001">
    <property type="protein sequence ID" value="KAH3876801.1"/>
    <property type="molecule type" value="Genomic_DNA"/>
</dbReference>
<reference evidence="1" key="1">
    <citation type="journal article" date="2019" name="bioRxiv">
        <title>The Genome of the Zebra Mussel, Dreissena polymorpha: A Resource for Invasive Species Research.</title>
        <authorList>
            <person name="McCartney M.A."/>
            <person name="Auch B."/>
            <person name="Kono T."/>
            <person name="Mallez S."/>
            <person name="Zhang Y."/>
            <person name="Obille A."/>
            <person name="Becker A."/>
            <person name="Abrahante J.E."/>
            <person name="Garbe J."/>
            <person name="Badalamenti J.P."/>
            <person name="Herman A."/>
            <person name="Mangelson H."/>
            <person name="Liachko I."/>
            <person name="Sullivan S."/>
            <person name="Sone E.D."/>
            <person name="Koren S."/>
            <person name="Silverstein K.A.T."/>
            <person name="Beckman K.B."/>
            <person name="Gohl D.M."/>
        </authorList>
    </citation>
    <scope>NUCLEOTIDE SEQUENCE</scope>
    <source>
        <strain evidence="1">Duluth1</strain>
        <tissue evidence="1">Whole animal</tissue>
    </source>
</reference>
<evidence type="ECO:0000313" key="1">
    <source>
        <dbReference type="EMBL" id="KAH3876801.1"/>
    </source>
</evidence>
<proteinExistence type="predicted"/>
<keyword evidence="2" id="KW-1185">Reference proteome</keyword>
<organism evidence="1 2">
    <name type="scientific">Dreissena polymorpha</name>
    <name type="common">Zebra mussel</name>
    <name type="synonym">Mytilus polymorpha</name>
    <dbReference type="NCBI Taxonomy" id="45954"/>
    <lineage>
        <taxon>Eukaryota</taxon>
        <taxon>Metazoa</taxon>
        <taxon>Spiralia</taxon>
        <taxon>Lophotrochozoa</taxon>
        <taxon>Mollusca</taxon>
        <taxon>Bivalvia</taxon>
        <taxon>Autobranchia</taxon>
        <taxon>Heteroconchia</taxon>
        <taxon>Euheterodonta</taxon>
        <taxon>Imparidentia</taxon>
        <taxon>Neoheterodontei</taxon>
        <taxon>Myida</taxon>
        <taxon>Dreissenoidea</taxon>
        <taxon>Dreissenidae</taxon>
        <taxon>Dreissena</taxon>
    </lineage>
</organism>
<gene>
    <name evidence="1" type="ORF">DPMN_000651</name>
</gene>
<accession>A0A9D4MIE9</accession>
<reference evidence="1" key="2">
    <citation type="submission" date="2020-11" db="EMBL/GenBank/DDBJ databases">
        <authorList>
            <person name="McCartney M.A."/>
            <person name="Auch B."/>
            <person name="Kono T."/>
            <person name="Mallez S."/>
            <person name="Becker A."/>
            <person name="Gohl D.M."/>
            <person name="Silverstein K.A.T."/>
            <person name="Koren S."/>
            <person name="Bechman K.B."/>
            <person name="Herman A."/>
            <person name="Abrahante J.E."/>
            <person name="Garbe J."/>
        </authorList>
    </citation>
    <scope>NUCLEOTIDE SEQUENCE</scope>
    <source>
        <strain evidence="1">Duluth1</strain>
        <tissue evidence="1">Whole animal</tissue>
    </source>
</reference>
<evidence type="ECO:0000313" key="2">
    <source>
        <dbReference type="Proteomes" id="UP000828390"/>
    </source>
</evidence>